<name>K3VPX4_FUSPC</name>
<sequence length="683" mass="76593">MGTGKTKTFASIKMRHNPLKQQLDELNSDPEFDKLSPEDKIESATIIQTVRESIDNFPDFRNLVFYSTASVFPIKVGVEVNEKGRIHSTIGLLEIYHTLQTLDVEGGEAISLEGWRGDSKHLQEDEAIPGEGGQRTGYRNATGRYTFVTLLAPPAVQVGETSLCYRNAYRQHSQGSAQPADSHRLYQRPCPQLPSCHLGRWIFAGLYHDSYDPDADKTDITAEFGEKLGQTVGIFSEAFVAKHQENSEVTAALQFFKMAHDRWSLKPWMLSPNLLVDSSKELSWGVNLGSKVTYPSDGMLPSSIRIEECPYRPGNPDAELLRRIGKGYADSLFSSAEAGLEQSTRAVPDPSQPADSNDLGLHDGTESHMNFGEHRAGVITAFDPGTIMLLQPTTPAFFGTNSKLIKEIAGLASSQGAQMTPSRKKHLKKLQSGSEVVGLGVEHIDKLLKESKNVDTPWIQNYVIVSLVLYGYNVATSKSTVRWFLLKTPNTYHDNIERMVTAKWIVTTSTQSALPEWLEFELLEICLCEIHKSIWHTPFNRYAWIIEKELSGSSMNYHGTHIRLLGHIFSMIARCLLTCPEDQQKFWKDLKISGPEKWLMEDADKLRTKFFKVTQTVLNTMKKEPDSADAELKHKLGKAHLSCTTRRTKATTVTLKEDESEDEFLKISLLRSLVGSRKVDLLV</sequence>
<keyword evidence="3" id="KW-1185">Reference proteome</keyword>
<dbReference type="GeneID" id="20362646"/>
<dbReference type="AlphaFoldDB" id="K3VPX4"/>
<feature type="region of interest" description="Disordered" evidence="1">
    <location>
        <begin position="339"/>
        <end position="367"/>
    </location>
</feature>
<evidence type="ECO:0000313" key="2">
    <source>
        <dbReference type="EMBL" id="EKJ75848.1"/>
    </source>
</evidence>
<dbReference type="RefSeq" id="XP_009255421.1">
    <property type="nucleotide sequence ID" value="XM_009257146.1"/>
</dbReference>
<reference evidence="2 3" key="1">
    <citation type="journal article" date="2012" name="PLoS Pathog.">
        <title>Comparative pathogenomics reveals horizontally acquired novel virulence genes in fungi infecting cereal hosts.</title>
        <authorList>
            <person name="Gardiner D.M."/>
            <person name="McDonald M.C."/>
            <person name="Covarelli L."/>
            <person name="Solomon P.S."/>
            <person name="Rusu A.G."/>
            <person name="Marshall M."/>
            <person name="Kazan K."/>
            <person name="Chakraborty S."/>
            <person name="McDonald B.A."/>
            <person name="Manners J.M."/>
        </authorList>
    </citation>
    <scope>NUCLEOTIDE SEQUENCE [LARGE SCALE GENOMIC DNA]</scope>
    <source>
        <strain evidence="2 3">CS3096</strain>
    </source>
</reference>
<organism evidence="2 3">
    <name type="scientific">Fusarium pseudograminearum (strain CS3096)</name>
    <name type="common">Wheat and barley crown-rot fungus</name>
    <dbReference type="NCBI Taxonomy" id="1028729"/>
    <lineage>
        <taxon>Eukaryota</taxon>
        <taxon>Fungi</taxon>
        <taxon>Dikarya</taxon>
        <taxon>Ascomycota</taxon>
        <taxon>Pezizomycotina</taxon>
        <taxon>Sordariomycetes</taxon>
        <taxon>Hypocreomycetidae</taxon>
        <taxon>Hypocreales</taxon>
        <taxon>Nectriaceae</taxon>
        <taxon>Fusarium</taxon>
    </lineage>
</organism>
<dbReference type="OrthoDB" id="5103492at2759"/>
<comment type="caution">
    <text evidence="2">The sequence shown here is derived from an EMBL/GenBank/DDBJ whole genome shotgun (WGS) entry which is preliminary data.</text>
</comment>
<proteinExistence type="predicted"/>
<accession>K3VPX4</accession>
<gene>
    <name evidence="2" type="ORF">FPSE_04028</name>
</gene>
<evidence type="ECO:0000313" key="3">
    <source>
        <dbReference type="Proteomes" id="UP000007978"/>
    </source>
</evidence>
<dbReference type="HOGENOM" id="CLU_402797_0_0_1"/>
<protein>
    <submittedName>
        <fullName evidence="2">Uncharacterized protein</fullName>
    </submittedName>
</protein>
<dbReference type="Proteomes" id="UP000007978">
    <property type="component" value="Chromosome 3"/>
</dbReference>
<dbReference type="KEGG" id="fpu:FPSE_04028"/>
<evidence type="ECO:0000256" key="1">
    <source>
        <dbReference type="SAM" id="MobiDB-lite"/>
    </source>
</evidence>
<dbReference type="EMBL" id="AFNW01000081">
    <property type="protein sequence ID" value="EKJ75848.1"/>
    <property type="molecule type" value="Genomic_DNA"/>
</dbReference>